<evidence type="ECO:0000313" key="1">
    <source>
        <dbReference type="Proteomes" id="UP000887580"/>
    </source>
</evidence>
<sequence length="81" mass="8951">MTNFINSYIQSNTDILLAVAIGSLALNVLVLLAILIILCRQKKQYVHVPTQCVTRKPIRYFPSSGFPSHAPSMASDYGNLI</sequence>
<reference evidence="2" key="1">
    <citation type="submission" date="2022-11" db="UniProtKB">
        <authorList>
            <consortium name="WormBaseParasite"/>
        </authorList>
    </citation>
    <scope>IDENTIFICATION</scope>
</reference>
<name>A0AC35FQJ8_9BILA</name>
<organism evidence="1 2">
    <name type="scientific">Panagrolaimus sp. PS1159</name>
    <dbReference type="NCBI Taxonomy" id="55785"/>
    <lineage>
        <taxon>Eukaryota</taxon>
        <taxon>Metazoa</taxon>
        <taxon>Ecdysozoa</taxon>
        <taxon>Nematoda</taxon>
        <taxon>Chromadorea</taxon>
        <taxon>Rhabditida</taxon>
        <taxon>Tylenchina</taxon>
        <taxon>Panagrolaimomorpha</taxon>
        <taxon>Panagrolaimoidea</taxon>
        <taxon>Panagrolaimidae</taxon>
        <taxon>Panagrolaimus</taxon>
    </lineage>
</organism>
<dbReference type="WBParaSite" id="PS1159_v2.g19829.t1">
    <property type="protein sequence ID" value="PS1159_v2.g19829.t1"/>
    <property type="gene ID" value="PS1159_v2.g19829"/>
</dbReference>
<protein>
    <submittedName>
        <fullName evidence="2">Uncharacterized protein</fullName>
    </submittedName>
</protein>
<evidence type="ECO:0000313" key="2">
    <source>
        <dbReference type="WBParaSite" id="PS1159_v2.g19829.t1"/>
    </source>
</evidence>
<dbReference type="Proteomes" id="UP000887580">
    <property type="component" value="Unplaced"/>
</dbReference>
<proteinExistence type="predicted"/>
<accession>A0AC35FQJ8</accession>